<evidence type="ECO:0000313" key="2">
    <source>
        <dbReference type="Proteomes" id="UP000199297"/>
    </source>
</evidence>
<dbReference type="Proteomes" id="UP000199297">
    <property type="component" value="Unassembled WGS sequence"/>
</dbReference>
<proteinExistence type="predicted"/>
<organism evidence="1 2">
    <name type="scientific">Colwellia chukchiensis</name>
    <dbReference type="NCBI Taxonomy" id="641665"/>
    <lineage>
        <taxon>Bacteria</taxon>
        <taxon>Pseudomonadati</taxon>
        <taxon>Pseudomonadota</taxon>
        <taxon>Gammaproteobacteria</taxon>
        <taxon>Alteromonadales</taxon>
        <taxon>Colwelliaceae</taxon>
        <taxon>Colwellia</taxon>
    </lineage>
</organism>
<evidence type="ECO:0000313" key="1">
    <source>
        <dbReference type="EMBL" id="SEK68460.1"/>
    </source>
</evidence>
<gene>
    <name evidence="1" type="ORF">SAMN05216262_102110</name>
</gene>
<accession>A0A1H7J3C4</accession>
<dbReference type="OrthoDB" id="5624951at2"/>
<dbReference type="EMBL" id="FOBI01000002">
    <property type="protein sequence ID" value="SEK68460.1"/>
    <property type="molecule type" value="Genomic_DNA"/>
</dbReference>
<dbReference type="RefSeq" id="WP_085283757.1">
    <property type="nucleotide sequence ID" value="NZ_FOBI01000002.1"/>
</dbReference>
<evidence type="ECO:0008006" key="3">
    <source>
        <dbReference type="Google" id="ProtNLM"/>
    </source>
</evidence>
<dbReference type="STRING" id="641665.GCA_002104455_01823"/>
<reference evidence="2" key="1">
    <citation type="submission" date="2016-10" db="EMBL/GenBank/DDBJ databases">
        <authorList>
            <person name="Varghese N."/>
            <person name="Submissions S."/>
        </authorList>
    </citation>
    <scope>NUCLEOTIDE SEQUENCE [LARGE SCALE GENOMIC DNA]</scope>
    <source>
        <strain evidence="2">CGMCC 1.9127</strain>
    </source>
</reference>
<name>A0A1H7J3C4_9GAMM</name>
<protein>
    <recommendedName>
        <fullName evidence="3">Ribbon-helix-helix protein, copG family</fullName>
    </recommendedName>
</protein>
<keyword evidence="2" id="KW-1185">Reference proteome</keyword>
<dbReference type="AlphaFoldDB" id="A0A1H7J3C4"/>
<sequence length="113" mass="12812">MTRKLPEKWQSSVKAVKAVQVAFDMDEKIQLAIRKQALEAGISPSEQIRDILGLPTNKRPKRPRLTVSLSASDYELLGEKYALSAEQQLEIKKKLMDDLINYVNQGLKNNDQS</sequence>